<sequence length="354" mass="40372">MKFITVFMSIFLLVGCVAKPQEEIHYNLPKTANKTALFINEYLVADNGLIKTNLSDRENDYLSESMGLWLCYLESSNQQKNFKLAVDALTAHMLLKNNLVSWQVKGEEQEKTNAFIDDARIVGALVAANKRWGDNYYMDIAQKIMAANIKYTMNGDFFVDFASKERSKKATTIMISYLMPQELTDFMEAGQLTSAKLAANLAVLKKTPTDSTGYFAKNYDVTNDNYHFSKNVHMVDQLLTAINIEQVKGNTTAFDKNIRLLIKRDGKLYGQYKRANNQATVAYESPAVYGYALQYFHMKKEEEMVGKIHRKLRSLQQLQKKDKYYGGFIDTTTKATHAFDNLLPLLTEGSYIDE</sequence>
<reference evidence="1 2" key="1">
    <citation type="submission" date="2018-05" db="EMBL/GenBank/DDBJ databases">
        <title>Kurthia sibirica genome sequence.</title>
        <authorList>
            <person name="Maclea K.S."/>
            <person name="Goen A.E."/>
        </authorList>
    </citation>
    <scope>NUCLEOTIDE SEQUENCE [LARGE SCALE GENOMIC DNA]</scope>
    <source>
        <strain evidence="1 2">ATCC 49154</strain>
    </source>
</reference>
<dbReference type="AlphaFoldDB" id="A0A2U3ANG3"/>
<evidence type="ECO:0008006" key="3">
    <source>
        <dbReference type="Google" id="ProtNLM"/>
    </source>
</evidence>
<dbReference type="SUPFAM" id="SSF48208">
    <property type="entry name" value="Six-hairpin glycosidases"/>
    <property type="match status" value="1"/>
</dbReference>
<dbReference type="RefSeq" id="WP_109305467.1">
    <property type="nucleotide sequence ID" value="NZ_BJUF01000032.1"/>
</dbReference>
<dbReference type="InterPro" id="IPR008928">
    <property type="entry name" value="6-hairpin_glycosidase_sf"/>
</dbReference>
<evidence type="ECO:0000313" key="1">
    <source>
        <dbReference type="EMBL" id="PWI26046.1"/>
    </source>
</evidence>
<organism evidence="1 2">
    <name type="scientific">Kurthia sibirica</name>
    <dbReference type="NCBI Taxonomy" id="202750"/>
    <lineage>
        <taxon>Bacteria</taxon>
        <taxon>Bacillati</taxon>
        <taxon>Bacillota</taxon>
        <taxon>Bacilli</taxon>
        <taxon>Bacillales</taxon>
        <taxon>Caryophanaceae</taxon>
        <taxon>Kurthia</taxon>
    </lineage>
</organism>
<dbReference type="Proteomes" id="UP000245938">
    <property type="component" value="Unassembled WGS sequence"/>
</dbReference>
<comment type="caution">
    <text evidence="1">The sequence shown here is derived from an EMBL/GenBank/DDBJ whole genome shotgun (WGS) entry which is preliminary data.</text>
</comment>
<evidence type="ECO:0000313" key="2">
    <source>
        <dbReference type="Proteomes" id="UP000245938"/>
    </source>
</evidence>
<proteinExistence type="predicted"/>
<protein>
    <recommendedName>
        <fullName evidence="3">Glycosyl hydrolase lipoprotein</fullName>
    </recommendedName>
</protein>
<name>A0A2U3ANG3_9BACL</name>
<accession>A0A2U3ANG3</accession>
<dbReference type="EMBL" id="QFVR01000005">
    <property type="protein sequence ID" value="PWI26046.1"/>
    <property type="molecule type" value="Genomic_DNA"/>
</dbReference>
<dbReference type="OrthoDB" id="1779554at2"/>
<dbReference type="GO" id="GO:0005975">
    <property type="term" value="P:carbohydrate metabolic process"/>
    <property type="evidence" value="ECO:0007669"/>
    <property type="project" value="InterPro"/>
</dbReference>
<dbReference type="InterPro" id="IPR012341">
    <property type="entry name" value="6hp_glycosidase-like_sf"/>
</dbReference>
<gene>
    <name evidence="1" type="ORF">DEX24_05820</name>
</gene>
<dbReference type="Gene3D" id="1.50.10.10">
    <property type="match status" value="1"/>
</dbReference>
<dbReference type="PROSITE" id="PS51257">
    <property type="entry name" value="PROKAR_LIPOPROTEIN"/>
    <property type="match status" value="1"/>
</dbReference>
<keyword evidence="2" id="KW-1185">Reference proteome</keyword>